<evidence type="ECO:0000313" key="1">
    <source>
        <dbReference type="EMBL" id="BBN00307.1"/>
    </source>
</evidence>
<evidence type="ECO:0000313" key="3">
    <source>
        <dbReference type="Proteomes" id="UP000077202"/>
    </source>
</evidence>
<proteinExistence type="predicted"/>
<organism evidence="2 3">
    <name type="scientific">Marchantia polymorpha subsp. ruderalis</name>
    <dbReference type="NCBI Taxonomy" id="1480154"/>
    <lineage>
        <taxon>Eukaryota</taxon>
        <taxon>Viridiplantae</taxon>
        <taxon>Streptophyta</taxon>
        <taxon>Embryophyta</taxon>
        <taxon>Marchantiophyta</taxon>
        <taxon>Marchantiopsida</taxon>
        <taxon>Marchantiidae</taxon>
        <taxon>Marchantiales</taxon>
        <taxon>Marchantiaceae</taxon>
        <taxon>Marchantia</taxon>
    </lineage>
</organism>
<dbReference type="EMBL" id="LVLJ01000809">
    <property type="protein sequence ID" value="OAE32471.1"/>
    <property type="molecule type" value="Genomic_DNA"/>
</dbReference>
<gene>
    <name evidence="2" type="ORF">AXG93_3468s1110</name>
    <name evidence="1" type="ORF">Mp_1g28040</name>
</gene>
<dbReference type="PANTHER" id="PTHR37246:SF1">
    <property type="entry name" value="PHOSPHOLIPASE A2 FAMILY PROTEIN"/>
    <property type="match status" value="1"/>
</dbReference>
<dbReference type="EMBL" id="AP019866">
    <property type="protein sequence ID" value="BBN00307.1"/>
    <property type="molecule type" value="Genomic_DNA"/>
</dbReference>
<dbReference type="Gene3D" id="1.20.90.10">
    <property type="entry name" value="Phospholipase A2 domain"/>
    <property type="match status" value="1"/>
</dbReference>
<dbReference type="InterPro" id="IPR036444">
    <property type="entry name" value="PLipase_A2_dom_sf"/>
</dbReference>
<reference evidence="2 3" key="1">
    <citation type="submission" date="2016-03" db="EMBL/GenBank/DDBJ databases">
        <title>Mechanisms controlling the formation of the plant cell surface in tip-growing cells are functionally conserved among land plants.</title>
        <authorList>
            <person name="Honkanen S."/>
            <person name="Jones V.A."/>
            <person name="Morieri G."/>
            <person name="Champion C."/>
            <person name="Hetherington A.J."/>
            <person name="Kelly S."/>
            <person name="Saint-Marcoux D."/>
            <person name="Proust H."/>
            <person name="Prescott H."/>
            <person name="Dolan L."/>
        </authorList>
    </citation>
    <scope>NUCLEOTIDE SEQUENCE [LARGE SCALE GENOMIC DNA]</scope>
    <source>
        <strain evidence="3">cv. Tak-1 and cv. Tak-2</strain>
        <tissue evidence="2">Whole gametophyte</tissue>
    </source>
</reference>
<dbReference type="GO" id="GO:0004623">
    <property type="term" value="F:phospholipase A2 activity"/>
    <property type="evidence" value="ECO:0007669"/>
    <property type="project" value="InterPro"/>
</dbReference>
<evidence type="ECO:0008006" key="5">
    <source>
        <dbReference type="Google" id="ProtNLM"/>
    </source>
</evidence>
<dbReference type="PANTHER" id="PTHR37246">
    <property type="entry name" value="OS07G0658000 PROTEIN"/>
    <property type="match status" value="1"/>
</dbReference>
<keyword evidence="3" id="KW-1185">Reference proteome</keyword>
<dbReference type="Proteomes" id="UP001162541">
    <property type="component" value="Chromosome 1"/>
</dbReference>
<dbReference type="GO" id="GO:0050482">
    <property type="term" value="P:arachidonate secretion"/>
    <property type="evidence" value="ECO:0007669"/>
    <property type="project" value="InterPro"/>
</dbReference>
<dbReference type="GO" id="GO:0006644">
    <property type="term" value="P:phospholipid metabolic process"/>
    <property type="evidence" value="ECO:0007669"/>
    <property type="project" value="InterPro"/>
</dbReference>
<dbReference type="Proteomes" id="UP000077202">
    <property type="component" value="Unassembled WGS sequence"/>
</dbReference>
<reference evidence="4" key="3">
    <citation type="journal article" date="2020" name="Curr. Biol.">
        <title>Chromatin organization in early land plants reveals an ancestral association between H3K27me3, transposons, and constitutive heterochromatin.</title>
        <authorList>
            <person name="Montgomery S.A."/>
            <person name="Tanizawa Y."/>
            <person name="Galik B."/>
            <person name="Wang N."/>
            <person name="Ito T."/>
            <person name="Mochizuki T."/>
            <person name="Akimcheva S."/>
            <person name="Bowman J.L."/>
            <person name="Cognat V."/>
            <person name="Marechal-Drouard L."/>
            <person name="Ekker H."/>
            <person name="Hong S.F."/>
            <person name="Kohchi T."/>
            <person name="Lin S.S."/>
            <person name="Liu L.D."/>
            <person name="Nakamura Y."/>
            <person name="Valeeva L.R."/>
            <person name="Shakirov E.V."/>
            <person name="Shippen D.E."/>
            <person name="Wei W.L."/>
            <person name="Yagura M."/>
            <person name="Yamaoka S."/>
            <person name="Yamato K.T."/>
            <person name="Liu C."/>
            <person name="Berger F."/>
        </authorList>
    </citation>
    <scope>NUCLEOTIDE SEQUENCE [LARGE SCALE GENOMIC DNA]</scope>
    <source>
        <strain evidence="4">Tak-1</strain>
    </source>
</reference>
<dbReference type="SUPFAM" id="SSF48619">
    <property type="entry name" value="Phospholipase A2, PLA2"/>
    <property type="match status" value="1"/>
</dbReference>
<accession>A0A176WIP1</accession>
<name>A0A176WIP1_MARPO</name>
<dbReference type="AlphaFoldDB" id="A0A176WIP1"/>
<protein>
    <recommendedName>
        <fullName evidence="5">Phospholipase A2 domain-containing protein</fullName>
    </recommendedName>
</protein>
<evidence type="ECO:0000313" key="2">
    <source>
        <dbReference type="EMBL" id="OAE32471.1"/>
    </source>
</evidence>
<sequence>MKIDVLNLFPAINLPTFPSFGSQGVSQDPAGNVRTVTDVEETGCQLPPFVPYASKIPWHSGPRGLFSRMFPRYGNYCGPNWSSGREDGSLFWDKAPIDRLDHCCYRHDMGYDSYEQADLHRADLRFLGCLEKIDKQGHKAGDSPFAEAYRKMYILGLRNFLIPYRKFLLQKVDEKTRKRLTEEEIFGKDRRKNPMS</sequence>
<evidence type="ECO:0000313" key="4">
    <source>
        <dbReference type="Proteomes" id="UP001162541"/>
    </source>
</evidence>
<reference evidence="1" key="2">
    <citation type="journal article" date="2019" name="Curr. Biol.">
        <title>Chromatin organization in early land plants reveals an ancestral association between H3K27me3, transposons, and constitutive heterochromatin.</title>
        <authorList>
            <person name="Montgomery S.A."/>
            <person name="Tanizawa Y."/>
            <person name="Galik B."/>
            <person name="Wang N."/>
            <person name="Ito T."/>
            <person name="Mochizuki T."/>
            <person name="Akimcheva S."/>
            <person name="Bowman J."/>
            <person name="Cognat V."/>
            <person name="Drouard L."/>
            <person name="Ekker H."/>
            <person name="Houng S."/>
            <person name="Kohchi T."/>
            <person name="Lin S."/>
            <person name="Liu L.D."/>
            <person name="Nakamura Y."/>
            <person name="Valeeva L.R."/>
            <person name="Shakirov E.V."/>
            <person name="Shippen D.E."/>
            <person name="Wei W."/>
            <person name="Yagura M."/>
            <person name="Yamaoka S."/>
            <person name="Yamato K.T."/>
            <person name="Liu C."/>
            <person name="Berger F."/>
        </authorList>
    </citation>
    <scope>NUCLEOTIDE SEQUENCE [LARGE SCALE GENOMIC DNA]</scope>
    <source>
        <strain evidence="1">Tak-1</strain>
    </source>
</reference>